<keyword evidence="1" id="KW-0472">Membrane</keyword>
<proteinExistence type="predicted"/>
<evidence type="ECO:0000256" key="1">
    <source>
        <dbReference type="SAM" id="Phobius"/>
    </source>
</evidence>
<name>A0A0B6AJK1_PRIM2</name>
<protein>
    <submittedName>
        <fullName evidence="2">Uncharacterized protein</fullName>
    </submittedName>
</protein>
<dbReference type="HOGENOM" id="CLU_3114639_0_0_9"/>
<reference evidence="2 3" key="1">
    <citation type="journal article" date="2015" name="Genome Announc.">
        <title>Complete genome sequences for 35 biothreat assay-relevant bacillus species.</title>
        <authorList>
            <person name="Johnson S.L."/>
            <person name="Daligault H.E."/>
            <person name="Davenport K.W."/>
            <person name="Jaissle J."/>
            <person name="Frey K.G."/>
            <person name="Ladner J.T."/>
            <person name="Broomall S.M."/>
            <person name="Bishop-Lilly K.A."/>
            <person name="Bruce D.C."/>
            <person name="Gibbons H.S."/>
            <person name="Coyne S.R."/>
            <person name="Lo C.C."/>
            <person name="Meincke L."/>
            <person name="Munk A.C."/>
            <person name="Koroleva G.I."/>
            <person name="Rosenzweig C.N."/>
            <person name="Palacios G.F."/>
            <person name="Redden C.L."/>
            <person name="Minogue T.D."/>
            <person name="Chain P.S."/>
        </authorList>
    </citation>
    <scope>NUCLEOTIDE SEQUENCE [LARGE SCALE GENOMIC DNA]</scope>
    <source>
        <strain evidence="3">ATCC 14581 / DSM 32 / JCM 2506 / NBRC 15308 / NCIMB 9376 / NCTC 10342 / NRRL B-14308 / VKM B-512</strain>
    </source>
</reference>
<dbReference type="KEGG" id="bmeg:BG04_3885"/>
<evidence type="ECO:0000313" key="3">
    <source>
        <dbReference type="Proteomes" id="UP000031829"/>
    </source>
</evidence>
<evidence type="ECO:0000313" key="2">
    <source>
        <dbReference type="EMBL" id="AJI25055.1"/>
    </source>
</evidence>
<dbReference type="AlphaFoldDB" id="A0A0B6AJK1"/>
<feature type="transmembrane region" description="Helical" evidence="1">
    <location>
        <begin position="20"/>
        <end position="42"/>
    </location>
</feature>
<dbReference type="Proteomes" id="UP000031829">
    <property type="component" value="Chromosome"/>
</dbReference>
<keyword evidence="1" id="KW-1133">Transmembrane helix</keyword>
<sequence length="50" mass="6047">MMRKANKSEFLWNTLDGWLFIPRNIPLLFLFVFLLGVSYLGWVKLFHKFV</sequence>
<dbReference type="EMBL" id="CP009920">
    <property type="protein sequence ID" value="AJI25055.1"/>
    <property type="molecule type" value="Genomic_DNA"/>
</dbReference>
<accession>A0A0B6AJK1</accession>
<organism evidence="2 3">
    <name type="scientific">Priestia megaterium (strain ATCC 14581 / DSM 32 / CCUG 1817 / JCM 2506 / NBRC 15308 / NCIMB 9376 / NCTC 10342 / NRRL B-14308 / VKM B-512 / Ford 19)</name>
    <name type="common">Bacillus megaterium</name>
    <dbReference type="NCBI Taxonomy" id="1348623"/>
    <lineage>
        <taxon>Bacteria</taxon>
        <taxon>Bacillati</taxon>
        <taxon>Bacillota</taxon>
        <taxon>Bacilli</taxon>
        <taxon>Bacillales</taxon>
        <taxon>Bacillaceae</taxon>
        <taxon>Priestia</taxon>
    </lineage>
</organism>
<keyword evidence="1" id="KW-0812">Transmembrane</keyword>
<gene>
    <name evidence="2" type="ORF">BG04_3885</name>
</gene>